<evidence type="ECO:0000313" key="4">
    <source>
        <dbReference type="Proteomes" id="UP000838412"/>
    </source>
</evidence>
<feature type="coiled-coil region" evidence="1">
    <location>
        <begin position="136"/>
        <end position="165"/>
    </location>
</feature>
<dbReference type="Proteomes" id="UP000838412">
    <property type="component" value="Chromosome 10"/>
</dbReference>
<organism evidence="3 4">
    <name type="scientific">Branchiostoma lanceolatum</name>
    <name type="common">Common lancelet</name>
    <name type="synonym">Amphioxus lanceolatum</name>
    <dbReference type="NCBI Taxonomy" id="7740"/>
    <lineage>
        <taxon>Eukaryota</taxon>
        <taxon>Metazoa</taxon>
        <taxon>Chordata</taxon>
        <taxon>Cephalochordata</taxon>
        <taxon>Leptocardii</taxon>
        <taxon>Amphioxiformes</taxon>
        <taxon>Branchiostomatidae</taxon>
        <taxon>Branchiostoma</taxon>
    </lineage>
</organism>
<evidence type="ECO:0000256" key="2">
    <source>
        <dbReference type="SAM" id="MobiDB-lite"/>
    </source>
</evidence>
<proteinExistence type="predicted"/>
<dbReference type="AlphaFoldDB" id="A0A8J9VXQ1"/>
<dbReference type="OrthoDB" id="10060669at2759"/>
<feature type="region of interest" description="Disordered" evidence="2">
    <location>
        <begin position="26"/>
        <end position="50"/>
    </location>
</feature>
<protein>
    <submittedName>
        <fullName evidence="3">Hypp5575 protein</fullName>
    </submittedName>
</protein>
<sequence length="411" mass="45703">MADDNTEEEPIVGGNVSLMVSIFERKQDEEKRATTESPQPLNVSRREEGDLISSFNASLREEEEEKQRQMEELREKLKEERGLMTDDARIVQTTSEVLLTMEHQKDREMELIRAQLKEERVNISEDGKIVETSKSALLSEEEAKRVQLELEKAELARQRVQLSGDANIVEKAKGAIFTAETDGKTVSATKESVMTYQQDSQTLLTSTVRTETCTVVGDVTTSSTAFGELKGRKVEVTETTTTYMADEVEGKAPDIAPRAEITTSVSDLNTTVGETEGRPEIGGGEMKSMESVTSTAVLPSAEIEKTIGDSQILIDDIIALTRAQRAERMSKRQTTSSRTVMYRTSGDQMKEMTKTEAVVVENGESVKELTDGGTQSFEDVMKRMESVLSTVKQNVETLEKTTRWSKNGRKA</sequence>
<keyword evidence="1" id="KW-0175">Coiled coil</keyword>
<accession>A0A8J9VXQ1</accession>
<keyword evidence="4" id="KW-1185">Reference proteome</keyword>
<reference evidence="3" key="1">
    <citation type="submission" date="2022-01" db="EMBL/GenBank/DDBJ databases">
        <authorList>
            <person name="Braso-Vives M."/>
        </authorList>
    </citation>
    <scope>NUCLEOTIDE SEQUENCE</scope>
</reference>
<gene>
    <name evidence="3" type="primary">Hypp5575</name>
    <name evidence="3" type="ORF">BLAG_LOCUS3004</name>
</gene>
<dbReference type="EMBL" id="OV696695">
    <property type="protein sequence ID" value="CAH1238371.1"/>
    <property type="molecule type" value="Genomic_DNA"/>
</dbReference>
<evidence type="ECO:0000256" key="1">
    <source>
        <dbReference type="SAM" id="Coils"/>
    </source>
</evidence>
<name>A0A8J9VXQ1_BRALA</name>
<evidence type="ECO:0000313" key="3">
    <source>
        <dbReference type="EMBL" id="CAH1238371.1"/>
    </source>
</evidence>
<feature type="coiled-coil region" evidence="1">
    <location>
        <begin position="52"/>
        <end position="83"/>
    </location>
</feature>